<evidence type="ECO:0000256" key="4">
    <source>
        <dbReference type="ARBA" id="ARBA00022618"/>
    </source>
</evidence>
<comment type="function">
    <text evidence="7">Activator of cell division through the inhibition of FtsZ GTPase activity, therefore promoting FtsZ assembly into bundles of protofilaments necessary for the formation of the division Z ring. It is recruited early at mid-cell but it is not essential for cell division.</text>
</comment>
<gene>
    <name evidence="10" type="ORF">LCGC14_0796630</name>
</gene>
<evidence type="ECO:0000256" key="6">
    <source>
        <dbReference type="ARBA" id="ARBA00023306"/>
    </source>
</evidence>
<evidence type="ECO:0000256" key="1">
    <source>
        <dbReference type="ARBA" id="ARBA00004496"/>
    </source>
</evidence>
<evidence type="ECO:0000256" key="8">
    <source>
        <dbReference type="ARBA" id="ARBA00026068"/>
    </source>
</evidence>
<dbReference type="PANTHER" id="PTHR34981">
    <property type="entry name" value="CELL DIVISION PROTEIN ZAPA"/>
    <property type="match status" value="1"/>
</dbReference>
<protein>
    <recommendedName>
        <fullName evidence="2">Cell division protein ZapA</fullName>
    </recommendedName>
    <alternativeName>
        <fullName evidence="9">Z ring-associated protein ZapA</fullName>
    </alternativeName>
</protein>
<sequence length="101" mass="11378">MSSPVNVKILGKDYQIACPEEEKDALLASAKIVHDNMDKIRQSGKIVGVDRIAVMAALNIAHELLILQQNDDHAVEKMENKILQLKERVTAFLDEDRQLEL</sequence>
<dbReference type="GO" id="GO:0005829">
    <property type="term" value="C:cytosol"/>
    <property type="evidence" value="ECO:0007669"/>
    <property type="project" value="TreeGrafter"/>
</dbReference>
<proteinExistence type="predicted"/>
<evidence type="ECO:0000256" key="2">
    <source>
        <dbReference type="ARBA" id="ARBA00015195"/>
    </source>
</evidence>
<dbReference type="SUPFAM" id="SSF102829">
    <property type="entry name" value="Cell division protein ZapA-like"/>
    <property type="match status" value="1"/>
</dbReference>
<evidence type="ECO:0000256" key="7">
    <source>
        <dbReference type="ARBA" id="ARBA00024910"/>
    </source>
</evidence>
<dbReference type="AlphaFoldDB" id="A0A0F9PVB6"/>
<accession>A0A0F9PVB6</accession>
<dbReference type="Gene3D" id="1.20.5.50">
    <property type="match status" value="1"/>
</dbReference>
<keyword evidence="4" id="KW-0132">Cell division</keyword>
<dbReference type="GO" id="GO:0043093">
    <property type="term" value="P:FtsZ-dependent cytokinesis"/>
    <property type="evidence" value="ECO:0007669"/>
    <property type="project" value="TreeGrafter"/>
</dbReference>
<dbReference type="PANTHER" id="PTHR34981:SF1">
    <property type="entry name" value="CELL DIVISION PROTEIN ZAPA"/>
    <property type="match status" value="1"/>
</dbReference>
<evidence type="ECO:0000313" key="10">
    <source>
        <dbReference type="EMBL" id="KKN34144.1"/>
    </source>
</evidence>
<keyword evidence="3" id="KW-0963">Cytoplasm</keyword>
<comment type="subcellular location">
    <subcellularLocation>
        <location evidence="1">Cytoplasm</location>
    </subcellularLocation>
</comment>
<dbReference type="EMBL" id="LAZR01002125">
    <property type="protein sequence ID" value="KKN34144.1"/>
    <property type="molecule type" value="Genomic_DNA"/>
</dbReference>
<evidence type="ECO:0000256" key="3">
    <source>
        <dbReference type="ARBA" id="ARBA00022490"/>
    </source>
</evidence>
<name>A0A0F9PVB6_9ZZZZ</name>
<dbReference type="GO" id="GO:0032153">
    <property type="term" value="C:cell division site"/>
    <property type="evidence" value="ECO:0007669"/>
    <property type="project" value="TreeGrafter"/>
</dbReference>
<evidence type="ECO:0000256" key="9">
    <source>
        <dbReference type="ARBA" id="ARBA00033158"/>
    </source>
</evidence>
<comment type="subunit">
    <text evidence="8">Homodimer. Interacts with FtsZ.</text>
</comment>
<dbReference type="InterPro" id="IPR007838">
    <property type="entry name" value="Cell_div_ZapA-like"/>
</dbReference>
<keyword evidence="6" id="KW-0131">Cell cycle</keyword>
<dbReference type="GO" id="GO:0000917">
    <property type="term" value="P:division septum assembly"/>
    <property type="evidence" value="ECO:0007669"/>
    <property type="project" value="UniProtKB-KW"/>
</dbReference>
<dbReference type="GO" id="GO:0030428">
    <property type="term" value="C:cell septum"/>
    <property type="evidence" value="ECO:0007669"/>
    <property type="project" value="TreeGrafter"/>
</dbReference>
<reference evidence="10" key="1">
    <citation type="journal article" date="2015" name="Nature">
        <title>Complex archaea that bridge the gap between prokaryotes and eukaryotes.</title>
        <authorList>
            <person name="Spang A."/>
            <person name="Saw J.H."/>
            <person name="Jorgensen S.L."/>
            <person name="Zaremba-Niedzwiedzka K."/>
            <person name="Martijn J."/>
            <person name="Lind A.E."/>
            <person name="van Eijk R."/>
            <person name="Schleper C."/>
            <person name="Guy L."/>
            <person name="Ettema T.J."/>
        </authorList>
    </citation>
    <scope>NUCLEOTIDE SEQUENCE</scope>
</reference>
<evidence type="ECO:0000256" key="5">
    <source>
        <dbReference type="ARBA" id="ARBA00023210"/>
    </source>
</evidence>
<dbReference type="GO" id="GO:0000921">
    <property type="term" value="P:septin ring assembly"/>
    <property type="evidence" value="ECO:0007669"/>
    <property type="project" value="TreeGrafter"/>
</dbReference>
<dbReference type="Gene3D" id="3.30.160.880">
    <property type="entry name" value="Cell division protein ZapA protomer, N-terminal domain"/>
    <property type="match status" value="1"/>
</dbReference>
<comment type="caution">
    <text evidence="10">The sequence shown here is derived from an EMBL/GenBank/DDBJ whole genome shotgun (WGS) entry which is preliminary data.</text>
</comment>
<keyword evidence="5" id="KW-0717">Septation</keyword>
<dbReference type="InterPro" id="IPR042233">
    <property type="entry name" value="Cell_div_ZapA_N"/>
</dbReference>
<organism evidence="10">
    <name type="scientific">marine sediment metagenome</name>
    <dbReference type="NCBI Taxonomy" id="412755"/>
    <lineage>
        <taxon>unclassified sequences</taxon>
        <taxon>metagenomes</taxon>
        <taxon>ecological metagenomes</taxon>
    </lineage>
</organism>
<dbReference type="Pfam" id="PF05164">
    <property type="entry name" value="ZapA"/>
    <property type="match status" value="1"/>
</dbReference>
<dbReference type="InterPro" id="IPR036192">
    <property type="entry name" value="Cell_div_ZapA-like_sf"/>
</dbReference>